<comment type="similarity">
    <text evidence="3">Belongs to the peroxin-11 family.</text>
</comment>
<evidence type="ECO:0000256" key="1">
    <source>
        <dbReference type="ARBA" id="ARBA00002503"/>
    </source>
</evidence>
<dbReference type="EMBL" id="AUSU01007778">
    <property type="protein sequence ID" value="EPS60156.1"/>
    <property type="molecule type" value="Genomic_DNA"/>
</dbReference>
<reference evidence="8 9" key="1">
    <citation type="journal article" date="2013" name="BMC Genomics">
        <title>The miniature genome of a carnivorous plant Genlisea aurea contains a low number of genes and short non-coding sequences.</title>
        <authorList>
            <person name="Leushkin E.V."/>
            <person name="Sutormin R.A."/>
            <person name="Nabieva E.R."/>
            <person name="Penin A.A."/>
            <person name="Kondrashov A.S."/>
            <person name="Logacheva M.D."/>
        </authorList>
    </citation>
    <scope>NUCLEOTIDE SEQUENCE [LARGE SCALE GENOMIC DNA]</scope>
</reference>
<dbReference type="InterPro" id="IPR008733">
    <property type="entry name" value="PEX11"/>
</dbReference>
<evidence type="ECO:0000313" key="8">
    <source>
        <dbReference type="EMBL" id="EPS60156.1"/>
    </source>
</evidence>
<dbReference type="PANTHER" id="PTHR12652:SF17">
    <property type="entry name" value="PEROXISOMAL MEMBRANE PROTEIN 11B"/>
    <property type="match status" value="1"/>
</dbReference>
<dbReference type="GO" id="GO:0016559">
    <property type="term" value="P:peroxisome fission"/>
    <property type="evidence" value="ECO:0007669"/>
    <property type="project" value="InterPro"/>
</dbReference>
<protein>
    <submittedName>
        <fullName evidence="8">Peroxisomal biogenesis factor 11 family protein</fullName>
    </submittedName>
</protein>
<evidence type="ECO:0000256" key="4">
    <source>
        <dbReference type="ARBA" id="ARBA00011340"/>
    </source>
</evidence>
<dbReference type="Proteomes" id="UP000015453">
    <property type="component" value="Unassembled WGS sequence"/>
</dbReference>
<sequence>MNDGVDKLVIFLGKRAGIDKLVKTIQYASKLTHWHLRNTRSDLADRAKKWELSSGLARKAYRTGQFVAAFNDLRRRNGPPPSALSVAANAGQMAYYFFDHVLWLARIGVLDGKRAASASFVSAFGEAIWYVCNLIADAKAIAAGIRAEREIGASEKKGEIEKIRAGRTMRLMGMAADSADFVIAAAEIHPNPFCNHVITLGISGLISAWAGWYRNWP</sequence>
<dbReference type="PANTHER" id="PTHR12652">
    <property type="entry name" value="PEROXISOMAL BIOGENESIS FACTOR 11"/>
    <property type="match status" value="1"/>
</dbReference>
<keyword evidence="6" id="KW-0472">Membrane</keyword>
<evidence type="ECO:0000256" key="5">
    <source>
        <dbReference type="ARBA" id="ARBA00022593"/>
    </source>
</evidence>
<keyword evidence="7" id="KW-0576">Peroxisome</keyword>
<comment type="caution">
    <text evidence="8">The sequence shown here is derived from an EMBL/GenBank/DDBJ whole genome shotgun (WGS) entry which is preliminary data.</text>
</comment>
<accession>S8C6V9</accession>
<evidence type="ECO:0000256" key="7">
    <source>
        <dbReference type="ARBA" id="ARBA00023140"/>
    </source>
</evidence>
<proteinExistence type="inferred from homology"/>
<dbReference type="AlphaFoldDB" id="S8C6V9"/>
<organism evidence="8 9">
    <name type="scientific">Genlisea aurea</name>
    <dbReference type="NCBI Taxonomy" id="192259"/>
    <lineage>
        <taxon>Eukaryota</taxon>
        <taxon>Viridiplantae</taxon>
        <taxon>Streptophyta</taxon>
        <taxon>Embryophyta</taxon>
        <taxon>Tracheophyta</taxon>
        <taxon>Spermatophyta</taxon>
        <taxon>Magnoliopsida</taxon>
        <taxon>eudicotyledons</taxon>
        <taxon>Gunneridae</taxon>
        <taxon>Pentapetalae</taxon>
        <taxon>asterids</taxon>
        <taxon>lamiids</taxon>
        <taxon>Lamiales</taxon>
        <taxon>Lentibulariaceae</taxon>
        <taxon>Genlisea</taxon>
    </lineage>
</organism>
<comment type="subunit">
    <text evidence="4">Homooligomer. Interacts with ARC5 and FIS1B on peroxisomes.</text>
</comment>
<keyword evidence="9" id="KW-1185">Reference proteome</keyword>
<dbReference type="GO" id="GO:0042802">
    <property type="term" value="F:identical protein binding"/>
    <property type="evidence" value="ECO:0007669"/>
    <property type="project" value="UniProtKB-ARBA"/>
</dbReference>
<dbReference type="OrthoDB" id="411017at2759"/>
<dbReference type="GO" id="GO:0005778">
    <property type="term" value="C:peroxisomal membrane"/>
    <property type="evidence" value="ECO:0007669"/>
    <property type="project" value="UniProtKB-SubCell"/>
</dbReference>
<evidence type="ECO:0000313" key="9">
    <source>
        <dbReference type="Proteomes" id="UP000015453"/>
    </source>
</evidence>
<name>S8C6V9_9LAMI</name>
<dbReference type="GO" id="GO:0044375">
    <property type="term" value="P:regulation of peroxisome size"/>
    <property type="evidence" value="ECO:0007669"/>
    <property type="project" value="UniProtKB-ARBA"/>
</dbReference>
<feature type="non-terminal residue" evidence="8">
    <location>
        <position position="217"/>
    </location>
</feature>
<evidence type="ECO:0000256" key="3">
    <source>
        <dbReference type="ARBA" id="ARBA00008194"/>
    </source>
</evidence>
<evidence type="ECO:0000256" key="2">
    <source>
        <dbReference type="ARBA" id="ARBA00004585"/>
    </source>
</evidence>
<evidence type="ECO:0000256" key="6">
    <source>
        <dbReference type="ARBA" id="ARBA00023136"/>
    </source>
</evidence>
<dbReference type="Pfam" id="PF05648">
    <property type="entry name" value="PEX11"/>
    <property type="match status" value="1"/>
</dbReference>
<comment type="function">
    <text evidence="1">Involved in peroxisomal proliferation. Promotes peroxisomal duplication, aggregation or elongation without fission.</text>
</comment>
<comment type="subcellular location">
    <subcellularLocation>
        <location evidence="2">Peroxisome membrane</location>
        <topology evidence="2">Multi-pass membrane protein</topology>
    </subcellularLocation>
</comment>
<keyword evidence="5" id="KW-0962">Peroxisome biogenesis</keyword>
<gene>
    <name evidence="8" type="ORF">M569_14651</name>
</gene>